<keyword evidence="2" id="KW-1133">Transmembrane helix</keyword>
<name>A0A8X7PYH0_BRACI</name>
<comment type="caution">
    <text evidence="3">The sequence shown here is derived from an EMBL/GenBank/DDBJ whole genome shotgun (WGS) entry which is preliminary data.</text>
</comment>
<dbReference type="AlphaFoldDB" id="A0A8X7PYH0"/>
<evidence type="ECO:0000256" key="2">
    <source>
        <dbReference type="SAM" id="Phobius"/>
    </source>
</evidence>
<feature type="region of interest" description="Disordered" evidence="1">
    <location>
        <begin position="1"/>
        <end position="33"/>
    </location>
</feature>
<feature type="compositionally biased region" description="Low complexity" evidence="1">
    <location>
        <begin position="127"/>
        <end position="136"/>
    </location>
</feature>
<protein>
    <submittedName>
        <fullName evidence="3">Uncharacterized protein</fullName>
    </submittedName>
</protein>
<feature type="transmembrane region" description="Helical" evidence="2">
    <location>
        <begin position="56"/>
        <end position="76"/>
    </location>
</feature>
<proteinExistence type="predicted"/>
<keyword evidence="2" id="KW-0812">Transmembrane</keyword>
<sequence>MVEVQSWTKWRLSNPSPSSLPTNSRRHPRNISSLPTNNGRLVWLEHRSYPEQIPPLILWLSLPTYSSALINIADIVLRQYILSRRQFLKILSLFAIFCLSVSCAETLRCVTFPSLSTKQSEPPRRCSPPSSLSSLPVKQSPLRSVFGYSSRRLWYRFSF</sequence>
<feature type="transmembrane region" description="Helical" evidence="2">
    <location>
        <begin position="88"/>
        <end position="107"/>
    </location>
</feature>
<dbReference type="OrthoDB" id="10261634at2759"/>
<accession>A0A8X7PYH0</accession>
<keyword evidence="4" id="KW-1185">Reference proteome</keyword>
<organism evidence="3 4">
    <name type="scientific">Brassica carinata</name>
    <name type="common">Ethiopian mustard</name>
    <name type="synonym">Abyssinian cabbage</name>
    <dbReference type="NCBI Taxonomy" id="52824"/>
    <lineage>
        <taxon>Eukaryota</taxon>
        <taxon>Viridiplantae</taxon>
        <taxon>Streptophyta</taxon>
        <taxon>Embryophyta</taxon>
        <taxon>Tracheophyta</taxon>
        <taxon>Spermatophyta</taxon>
        <taxon>Magnoliopsida</taxon>
        <taxon>eudicotyledons</taxon>
        <taxon>Gunneridae</taxon>
        <taxon>Pentapetalae</taxon>
        <taxon>rosids</taxon>
        <taxon>malvids</taxon>
        <taxon>Brassicales</taxon>
        <taxon>Brassicaceae</taxon>
        <taxon>Brassiceae</taxon>
        <taxon>Brassica</taxon>
    </lineage>
</organism>
<reference evidence="3 4" key="1">
    <citation type="submission" date="2020-02" db="EMBL/GenBank/DDBJ databases">
        <authorList>
            <person name="Ma Q."/>
            <person name="Huang Y."/>
            <person name="Song X."/>
            <person name="Pei D."/>
        </authorList>
    </citation>
    <scope>NUCLEOTIDE SEQUENCE [LARGE SCALE GENOMIC DNA]</scope>
    <source>
        <strain evidence="3">Sxm20200214</strain>
        <tissue evidence="3">Leaf</tissue>
    </source>
</reference>
<feature type="compositionally biased region" description="Low complexity" evidence="1">
    <location>
        <begin position="11"/>
        <end position="23"/>
    </location>
</feature>
<evidence type="ECO:0000313" key="3">
    <source>
        <dbReference type="EMBL" id="KAG2260704.1"/>
    </source>
</evidence>
<keyword evidence="2" id="KW-0472">Membrane</keyword>
<dbReference type="EMBL" id="JAAMPC010000015">
    <property type="protein sequence ID" value="KAG2260704.1"/>
    <property type="molecule type" value="Genomic_DNA"/>
</dbReference>
<feature type="region of interest" description="Disordered" evidence="1">
    <location>
        <begin position="115"/>
        <end position="137"/>
    </location>
</feature>
<gene>
    <name evidence="3" type="ORF">Bca52824_079998</name>
</gene>
<dbReference type="Proteomes" id="UP000886595">
    <property type="component" value="Unassembled WGS sequence"/>
</dbReference>
<evidence type="ECO:0000256" key="1">
    <source>
        <dbReference type="SAM" id="MobiDB-lite"/>
    </source>
</evidence>
<evidence type="ECO:0000313" key="4">
    <source>
        <dbReference type="Proteomes" id="UP000886595"/>
    </source>
</evidence>